<dbReference type="SUPFAM" id="SSF50978">
    <property type="entry name" value="WD40 repeat-like"/>
    <property type="match status" value="1"/>
</dbReference>
<keyword evidence="2" id="KW-0677">Repeat</keyword>
<evidence type="ECO:0000256" key="3">
    <source>
        <dbReference type="ARBA" id="ARBA00025740"/>
    </source>
</evidence>
<dbReference type="Gene3D" id="2.130.10.10">
    <property type="entry name" value="YVTN repeat-like/Quinoprotein amine dehydrogenase"/>
    <property type="match status" value="2"/>
</dbReference>
<sequence length="319" mass="35833">MDVTSFSGRSKMFLGTNADETCVLYGTEQGFKIYDVETSRLLVEREIEPISFVQMYKRSNFLVFLGMDKKKLIIWDDKTQKKLAEIVFTKPVVKTEFGDKDFLVATLEKVYVYNFSDLKLLKSFGTTQNPYGALSCCIDRAEKVFAFPGLKQGYVHILRNGISLYVKAHLKTLRVLRLNREGNLLATASEGGTTIRVFDTKTGEKVANFSRGATEAVINHISWSCDSKLLCVSSSRGTTHIFRIGNGIHSSVFGYVSETLGNYASSEASFSATRFLHPKGISLFCKDKMKHFSSDGYVTDFDQSEEGKISEMSLLEEFK</sequence>
<comment type="similarity">
    <text evidence="3">Belongs to the WD repeat PROPPIN family.</text>
</comment>
<evidence type="ECO:0000256" key="1">
    <source>
        <dbReference type="ARBA" id="ARBA00022574"/>
    </source>
</evidence>
<protein>
    <submittedName>
        <fullName evidence="4">WD-repeat containing protein</fullName>
    </submittedName>
</protein>
<keyword evidence="1" id="KW-0853">WD repeat</keyword>
<evidence type="ECO:0000313" key="4">
    <source>
        <dbReference type="EMBL" id="ALH06714.1"/>
    </source>
</evidence>
<accession>A0A0N9PVY9</accession>
<dbReference type="PANTHER" id="PTHR11227">
    <property type="entry name" value="WD-REPEAT PROTEIN INTERACTING WITH PHOSPHOINOSIDES WIPI -RELATED"/>
    <property type="match status" value="1"/>
</dbReference>
<dbReference type="InterPro" id="IPR001680">
    <property type="entry name" value="WD40_rpt"/>
</dbReference>
<dbReference type="EMBL" id="KT428292">
    <property type="protein sequence ID" value="ALH06714.1"/>
    <property type="molecule type" value="Genomic_DNA"/>
</dbReference>
<dbReference type="InterPro" id="IPR048720">
    <property type="entry name" value="PROPPIN"/>
</dbReference>
<gene>
    <name evidence="4" type="ORF">PMV_016</name>
</gene>
<dbReference type="InterPro" id="IPR015943">
    <property type="entry name" value="WD40/YVTN_repeat-like_dom_sf"/>
</dbReference>
<evidence type="ECO:0000256" key="2">
    <source>
        <dbReference type="ARBA" id="ARBA00022737"/>
    </source>
</evidence>
<dbReference type="Proteomes" id="UP000319438">
    <property type="component" value="Segment"/>
</dbReference>
<organism evidence="4 5">
    <name type="scientific">Port-miou virus</name>
    <dbReference type="NCBI Taxonomy" id="1733873"/>
    <lineage>
        <taxon>Viruses</taxon>
        <taxon>Varidnaviria</taxon>
        <taxon>Bamfordvirae</taxon>
        <taxon>Nucleocytoviricota</taxon>
        <taxon>Megaviricetes</taxon>
        <taxon>Pimascovirales</taxon>
        <taxon>Pimascovirales incertae sedis</taxon>
        <taxon>Marseilleviridae</taxon>
        <taxon>Losannavirus</taxon>
        <taxon>Losannavirus lausannense</taxon>
        <taxon>Lausannevirus</taxon>
    </lineage>
</organism>
<reference evidence="4" key="1">
    <citation type="journal article" date="2015" name="Genome Announc.">
        <title>Complete Genome Sequence of a New Member of the Marseilleviridae Recovered from the Brackish Submarine Spring in the Cassis Port-Miou Calanque, France.</title>
        <authorList>
            <person name="Doutre G."/>
            <person name="Arfib B."/>
            <person name="Rochette P."/>
            <person name="Claverie J.M."/>
            <person name="Bonin P."/>
            <person name="Abergel C."/>
        </authorList>
    </citation>
    <scope>NUCLEOTIDE SEQUENCE [LARGE SCALE GENOMIC DNA]</scope>
    <source>
        <strain evidence="4">1</strain>
    </source>
</reference>
<evidence type="ECO:0000313" key="5">
    <source>
        <dbReference type="Proteomes" id="UP000319438"/>
    </source>
</evidence>
<dbReference type="InterPro" id="IPR036322">
    <property type="entry name" value="WD40_repeat_dom_sf"/>
</dbReference>
<proteinExistence type="inferred from homology"/>
<dbReference type="Pfam" id="PF21032">
    <property type="entry name" value="PROPPIN"/>
    <property type="match status" value="1"/>
</dbReference>
<dbReference type="SMART" id="SM00320">
    <property type="entry name" value="WD40"/>
    <property type="match status" value="2"/>
</dbReference>
<name>A0A0N9PVY9_9VIRU</name>